<dbReference type="Pfam" id="PF00153">
    <property type="entry name" value="Mito_carr"/>
    <property type="match status" value="3"/>
</dbReference>
<dbReference type="PANTHER" id="PTHR45624">
    <property type="entry name" value="MITOCHONDRIAL BASIC AMINO ACIDS TRANSPORTER-RELATED"/>
    <property type="match status" value="1"/>
</dbReference>
<keyword evidence="8 9" id="KW-0472">Membrane</keyword>
<evidence type="ECO:0000256" key="2">
    <source>
        <dbReference type="ARBA" id="ARBA00006375"/>
    </source>
</evidence>
<evidence type="ECO:0000256" key="5">
    <source>
        <dbReference type="ARBA" id="ARBA00022737"/>
    </source>
</evidence>
<evidence type="ECO:0000256" key="8">
    <source>
        <dbReference type="ARBA" id="ARBA00023136"/>
    </source>
</evidence>
<keyword evidence="4 9" id="KW-0812">Transmembrane</keyword>
<dbReference type="EMBL" id="CAJZBQ010000003">
    <property type="protein sequence ID" value="CAG9311089.1"/>
    <property type="molecule type" value="Genomic_DNA"/>
</dbReference>
<evidence type="ECO:0000313" key="13">
    <source>
        <dbReference type="Proteomes" id="UP001162131"/>
    </source>
</evidence>
<sequence>MEKHKFFPEFKGFISGVIGSWCGVCVGQPFDIIKVRLQNNGGSAVGTLKCLITHEGFFTLWKGSLPPLIGNGLASSISFGINENSKRIISSYNNPGEVLSISQHSLCGTISGFFRAFISCPTENIRIRMQIQGKIDPRGDPLYKNSVDCFLTIFKKYGIFGIYKGFPITMLRELIGITMYFMGYQYSGRKLFGGDNANTNELKMWQIMICGGLAGYAYWVVYPIDVVKSKLQSDSYKNMRYKSTIECVKTIYKDIGVKGFFRGFLPAIIRAAPANAAILTGFETMMSIFGRNYR</sequence>
<reference evidence="12" key="1">
    <citation type="submission" date="2021-09" db="EMBL/GenBank/DDBJ databases">
        <authorList>
            <consortium name="AG Swart"/>
            <person name="Singh M."/>
            <person name="Singh A."/>
            <person name="Seah K."/>
            <person name="Emmerich C."/>
        </authorList>
    </citation>
    <scope>NUCLEOTIDE SEQUENCE</scope>
    <source>
        <strain evidence="12">ATCC30299</strain>
    </source>
</reference>
<organism evidence="12 13">
    <name type="scientific">Blepharisma stoltei</name>
    <dbReference type="NCBI Taxonomy" id="1481888"/>
    <lineage>
        <taxon>Eukaryota</taxon>
        <taxon>Sar</taxon>
        <taxon>Alveolata</taxon>
        <taxon>Ciliophora</taxon>
        <taxon>Postciliodesmatophora</taxon>
        <taxon>Heterotrichea</taxon>
        <taxon>Heterotrichida</taxon>
        <taxon>Blepharismidae</taxon>
        <taxon>Blepharisma</taxon>
    </lineage>
</organism>
<evidence type="ECO:0000256" key="6">
    <source>
        <dbReference type="ARBA" id="ARBA00022989"/>
    </source>
</evidence>
<dbReference type="Proteomes" id="UP001162131">
    <property type="component" value="Unassembled WGS sequence"/>
</dbReference>
<evidence type="ECO:0000256" key="1">
    <source>
        <dbReference type="ARBA" id="ARBA00004225"/>
    </source>
</evidence>
<protein>
    <recommendedName>
        <fullName evidence="14">Mitochondrial carrier protein</fullName>
    </recommendedName>
</protein>
<evidence type="ECO:0000256" key="11">
    <source>
        <dbReference type="SAM" id="Phobius"/>
    </source>
</evidence>
<dbReference type="InterPro" id="IPR023395">
    <property type="entry name" value="MCP_dom_sf"/>
</dbReference>
<keyword evidence="13" id="KW-1185">Reference proteome</keyword>
<comment type="similarity">
    <text evidence="2 10">Belongs to the mitochondrial carrier (TC 2.A.29) family.</text>
</comment>
<feature type="transmembrane region" description="Helical" evidence="11">
    <location>
        <begin position="165"/>
        <end position="184"/>
    </location>
</feature>
<evidence type="ECO:0000256" key="4">
    <source>
        <dbReference type="ARBA" id="ARBA00022692"/>
    </source>
</evidence>
<dbReference type="PROSITE" id="PS50920">
    <property type="entry name" value="SOLCAR"/>
    <property type="match status" value="3"/>
</dbReference>
<accession>A0AAU9I7J9</accession>
<evidence type="ECO:0000256" key="3">
    <source>
        <dbReference type="ARBA" id="ARBA00022448"/>
    </source>
</evidence>
<feature type="repeat" description="Solcar" evidence="9">
    <location>
        <begin position="202"/>
        <end position="288"/>
    </location>
</feature>
<dbReference type="GO" id="GO:0000064">
    <property type="term" value="F:L-ornithine transmembrane transporter activity"/>
    <property type="evidence" value="ECO:0007669"/>
    <property type="project" value="TreeGrafter"/>
</dbReference>
<dbReference type="PANTHER" id="PTHR45624:SF12">
    <property type="entry name" value="MITOCHONDRIAL ORNITHINE TRANSPORTER 1"/>
    <property type="match status" value="1"/>
</dbReference>
<dbReference type="GO" id="GO:0031966">
    <property type="term" value="C:mitochondrial membrane"/>
    <property type="evidence" value="ECO:0007669"/>
    <property type="project" value="UniProtKB-SubCell"/>
</dbReference>
<dbReference type="InterPro" id="IPR018108">
    <property type="entry name" value="MCP_transmembrane"/>
</dbReference>
<proteinExistence type="inferred from homology"/>
<dbReference type="SUPFAM" id="SSF103506">
    <property type="entry name" value="Mitochondrial carrier"/>
    <property type="match status" value="1"/>
</dbReference>
<evidence type="ECO:0000256" key="9">
    <source>
        <dbReference type="PROSITE-ProRule" id="PRU00282"/>
    </source>
</evidence>
<comment type="subcellular location">
    <subcellularLocation>
        <location evidence="1">Mitochondrion membrane</location>
        <topology evidence="1">Multi-pass membrane protein</topology>
    </subcellularLocation>
</comment>
<evidence type="ECO:0000256" key="10">
    <source>
        <dbReference type="RuleBase" id="RU000488"/>
    </source>
</evidence>
<keyword evidence="6 11" id="KW-1133">Transmembrane helix</keyword>
<dbReference type="AlphaFoldDB" id="A0AAU9I7J9"/>
<gene>
    <name evidence="12" type="ORF">BSTOLATCC_MIC2791</name>
</gene>
<keyword evidence="5" id="KW-0677">Repeat</keyword>
<dbReference type="InterPro" id="IPR050567">
    <property type="entry name" value="Mitochondrial_Carrier"/>
</dbReference>
<feature type="transmembrane region" description="Helical" evidence="11">
    <location>
        <begin position="204"/>
        <end position="222"/>
    </location>
</feature>
<evidence type="ECO:0000256" key="7">
    <source>
        <dbReference type="ARBA" id="ARBA00023128"/>
    </source>
</evidence>
<evidence type="ECO:0008006" key="14">
    <source>
        <dbReference type="Google" id="ProtNLM"/>
    </source>
</evidence>
<comment type="caution">
    <text evidence="12">The sequence shown here is derived from an EMBL/GenBank/DDBJ whole genome shotgun (WGS) entry which is preliminary data.</text>
</comment>
<feature type="repeat" description="Solcar" evidence="9">
    <location>
        <begin position="99"/>
        <end position="190"/>
    </location>
</feature>
<keyword evidence="3 10" id="KW-0813">Transport</keyword>
<keyword evidence="7" id="KW-0496">Mitochondrion</keyword>
<dbReference type="Gene3D" id="1.50.40.10">
    <property type="entry name" value="Mitochondrial carrier domain"/>
    <property type="match status" value="1"/>
</dbReference>
<dbReference type="GO" id="GO:1990575">
    <property type="term" value="P:mitochondrial L-ornithine transmembrane transport"/>
    <property type="evidence" value="ECO:0007669"/>
    <property type="project" value="TreeGrafter"/>
</dbReference>
<feature type="repeat" description="Solcar" evidence="9">
    <location>
        <begin position="7"/>
        <end position="88"/>
    </location>
</feature>
<evidence type="ECO:0000313" key="12">
    <source>
        <dbReference type="EMBL" id="CAG9311089.1"/>
    </source>
</evidence>
<name>A0AAU9I7J9_9CILI</name>